<dbReference type="Proteomes" id="UP000240509">
    <property type="component" value="Unassembled WGS sequence"/>
</dbReference>
<dbReference type="GO" id="GO:0016740">
    <property type="term" value="F:transferase activity"/>
    <property type="evidence" value="ECO:0007669"/>
    <property type="project" value="UniProtKB-KW"/>
</dbReference>
<keyword evidence="5" id="KW-0472">Membrane</keyword>
<dbReference type="RefSeq" id="WP_107583637.1">
    <property type="nucleotide sequence ID" value="NZ_PZJJ01000003.1"/>
</dbReference>
<dbReference type="InterPro" id="IPR043138">
    <property type="entry name" value="GGT_lsub"/>
</dbReference>
<dbReference type="Gene3D" id="1.10.246.130">
    <property type="match status" value="1"/>
</dbReference>
<keyword evidence="2 6" id="KW-0808">Transferase</keyword>
<evidence type="ECO:0000256" key="2">
    <source>
        <dbReference type="ARBA" id="ARBA00022679"/>
    </source>
</evidence>
<name>A0A2T4U9I6_9BACI</name>
<dbReference type="EMBL" id="PZJJ01000003">
    <property type="protein sequence ID" value="PTL40047.1"/>
    <property type="molecule type" value="Genomic_DNA"/>
</dbReference>
<dbReference type="PANTHER" id="PTHR43199:SF1">
    <property type="entry name" value="GLUTATHIONE HYDROLASE PROENZYME"/>
    <property type="match status" value="1"/>
</dbReference>
<organism evidence="6 7">
    <name type="scientific">Alkalicoccus saliphilus</name>
    <dbReference type="NCBI Taxonomy" id="200989"/>
    <lineage>
        <taxon>Bacteria</taxon>
        <taxon>Bacillati</taxon>
        <taxon>Bacillota</taxon>
        <taxon>Bacilli</taxon>
        <taxon>Bacillales</taxon>
        <taxon>Bacillaceae</taxon>
        <taxon>Alkalicoccus</taxon>
    </lineage>
</organism>
<accession>A0A2T4U9I6</accession>
<dbReference type="InterPro" id="IPR029055">
    <property type="entry name" value="Ntn_hydrolases_N"/>
</dbReference>
<evidence type="ECO:0000313" key="6">
    <source>
        <dbReference type="EMBL" id="PTL40047.1"/>
    </source>
</evidence>
<feature type="transmembrane region" description="Helical" evidence="5">
    <location>
        <begin position="9"/>
        <end position="29"/>
    </location>
</feature>
<evidence type="ECO:0000256" key="1">
    <source>
        <dbReference type="ARBA" id="ARBA00009381"/>
    </source>
</evidence>
<comment type="similarity">
    <text evidence="1">Belongs to the gamma-glutamyltransferase family.</text>
</comment>
<evidence type="ECO:0000313" key="7">
    <source>
        <dbReference type="Proteomes" id="UP000240509"/>
    </source>
</evidence>
<evidence type="ECO:0000256" key="5">
    <source>
        <dbReference type="SAM" id="Phobius"/>
    </source>
</evidence>
<dbReference type="Gene3D" id="3.60.20.40">
    <property type="match status" value="1"/>
</dbReference>
<keyword evidence="3" id="KW-0378">Hydrolase</keyword>
<dbReference type="InterPro" id="IPR051792">
    <property type="entry name" value="GGT_bact"/>
</dbReference>
<evidence type="ECO:0000256" key="3">
    <source>
        <dbReference type="ARBA" id="ARBA00022801"/>
    </source>
</evidence>
<keyword evidence="7" id="KW-1185">Reference proteome</keyword>
<dbReference type="OrthoDB" id="9781342at2"/>
<proteinExistence type="inferred from homology"/>
<evidence type="ECO:0000256" key="4">
    <source>
        <dbReference type="ARBA" id="ARBA00023145"/>
    </source>
</evidence>
<keyword evidence="5" id="KW-0812">Transmembrane</keyword>
<keyword evidence="4" id="KW-0865">Zymogen</keyword>
<sequence length="600" mass="65483">MNYKPYLRWTYISASIIFVGLLAWNVYFVDEFDPFREPYSGADFQDRQVDSVDVDPAAGGNNETGEASVDVYGVSAIHPLAADVGMEVMENGGNAVDAAIAVSFMLNVVEPYGSGIGGGGVMLVHDPEDGIASYDYRESAPTSGSWPARGAAVPGLVKGMEHIHTDYASLPWEDLMEDAVQTAEEGFQVGNIFNRQTGNAVRRLELSGENQERFFPDGQTLEVNETLEQPELAETLRAIQEEGADTFYTGSVAESITSQTDFTMEDFAAYESDVRDPVSAEIGDQIVHGGPSPSSGAVVVQALQMADAIANSPDLEQITEGEASMEALVNEPENEAAYMHLINEITRSAYSYRLDTLGDPGFDNIDHQRLTGADALETMLTRVDTETITGADEELFNTPAEEADSRHTTHFVVTDTEGRMVSATHSLGEFYGSGIHVDGIFMNNQMTNFSDSDTDMNRYEPGKRPRTFVSPMIFEEQGKPVLGLGSPGGRRIPAMLFQTAMRYQHGLTDDGEPLSLQEAIQHPRFYNENDVTYVEDTDFPDETVEDLRNMGYSVVGNDSDLFYGGIQGLGIVLDDNGNVTGMYGGGDQRRNGSWQIESAD</sequence>
<gene>
    <name evidence="6" type="ORF">C6Y45_03515</name>
</gene>
<protein>
    <submittedName>
        <fullName evidence="6">Gamma-glutamyltransferase</fullName>
    </submittedName>
</protein>
<dbReference type="InterPro" id="IPR043137">
    <property type="entry name" value="GGT_ssub_C"/>
</dbReference>
<dbReference type="PRINTS" id="PR01210">
    <property type="entry name" value="GGTRANSPTASE"/>
</dbReference>
<reference evidence="6 7" key="1">
    <citation type="submission" date="2018-03" db="EMBL/GenBank/DDBJ databases">
        <title>Alkalicoccus saliphilus sp. nov., isolated from a mineral pool.</title>
        <authorList>
            <person name="Zhao B."/>
        </authorList>
    </citation>
    <scope>NUCLEOTIDE SEQUENCE [LARGE SCALE GENOMIC DNA]</scope>
    <source>
        <strain evidence="6 7">6AG</strain>
    </source>
</reference>
<dbReference type="AlphaFoldDB" id="A0A2T4U9I6"/>
<keyword evidence="5" id="KW-1133">Transmembrane helix</keyword>
<comment type="caution">
    <text evidence="6">The sequence shown here is derived from an EMBL/GenBank/DDBJ whole genome shotgun (WGS) entry which is preliminary data.</text>
</comment>
<dbReference type="PANTHER" id="PTHR43199">
    <property type="entry name" value="GLUTATHIONE HYDROLASE"/>
    <property type="match status" value="1"/>
</dbReference>
<dbReference type="Pfam" id="PF01019">
    <property type="entry name" value="G_glu_transpept"/>
    <property type="match status" value="1"/>
</dbReference>
<dbReference type="SUPFAM" id="SSF56235">
    <property type="entry name" value="N-terminal nucleophile aminohydrolases (Ntn hydrolases)"/>
    <property type="match status" value="1"/>
</dbReference>
<dbReference type="GO" id="GO:0016787">
    <property type="term" value="F:hydrolase activity"/>
    <property type="evidence" value="ECO:0007669"/>
    <property type="project" value="UniProtKB-KW"/>
</dbReference>